<proteinExistence type="predicted"/>
<dbReference type="GO" id="GO:0043565">
    <property type="term" value="F:sequence-specific DNA binding"/>
    <property type="evidence" value="ECO:0007669"/>
    <property type="project" value="InterPro"/>
</dbReference>
<dbReference type="Proteomes" id="UP001084197">
    <property type="component" value="Unassembled WGS sequence"/>
</dbReference>
<evidence type="ECO:0000256" key="2">
    <source>
        <dbReference type="ARBA" id="ARBA00022490"/>
    </source>
</evidence>
<reference evidence="12" key="1">
    <citation type="submission" date="2022-11" db="EMBL/GenBank/DDBJ databases">
        <title>WGS of Natronobacillus azotifigens 24KS-1, an anaerobic diazotrophic haloalkaliphile from soda-rich habitats.</title>
        <authorList>
            <person name="Sorokin D.Y."/>
            <person name="Merkel A.Y."/>
        </authorList>
    </citation>
    <scope>NUCLEOTIDE SEQUENCE</scope>
    <source>
        <strain evidence="12">24KS-1</strain>
    </source>
</reference>
<gene>
    <name evidence="12" type="ORF">OWO01_15005</name>
</gene>
<comment type="caution">
    <text evidence="12">The sequence shown here is derived from an EMBL/GenBank/DDBJ whole genome shotgun (WGS) entry which is preliminary data.</text>
</comment>
<dbReference type="InterPro" id="IPR018062">
    <property type="entry name" value="HTH_AraC-typ_CS"/>
</dbReference>
<dbReference type="EMBL" id="JAPRAT010000040">
    <property type="protein sequence ID" value="MCZ0704518.1"/>
    <property type="molecule type" value="Genomic_DNA"/>
</dbReference>
<dbReference type="SUPFAM" id="SSF52172">
    <property type="entry name" value="CheY-like"/>
    <property type="match status" value="1"/>
</dbReference>
<dbReference type="InterPro" id="IPR051552">
    <property type="entry name" value="HptR"/>
</dbReference>
<feature type="modified residue" description="4-aspartylphosphate" evidence="8">
    <location>
        <position position="56"/>
    </location>
</feature>
<dbReference type="Pfam" id="PF12833">
    <property type="entry name" value="HTH_18"/>
    <property type="match status" value="1"/>
</dbReference>
<dbReference type="PANTHER" id="PTHR42713">
    <property type="entry name" value="HISTIDINE KINASE-RELATED"/>
    <property type="match status" value="1"/>
</dbReference>
<protein>
    <submittedName>
        <fullName evidence="12">Response regulator</fullName>
    </submittedName>
</protein>
<dbReference type="InterPro" id="IPR009057">
    <property type="entry name" value="Homeodomain-like_sf"/>
</dbReference>
<evidence type="ECO:0000313" key="13">
    <source>
        <dbReference type="Proteomes" id="UP001084197"/>
    </source>
</evidence>
<dbReference type="PROSITE" id="PS00041">
    <property type="entry name" value="HTH_ARAC_FAMILY_1"/>
    <property type="match status" value="1"/>
</dbReference>
<dbReference type="SUPFAM" id="SSF46689">
    <property type="entry name" value="Homeodomain-like"/>
    <property type="match status" value="2"/>
</dbReference>
<evidence type="ECO:0000256" key="8">
    <source>
        <dbReference type="PROSITE-ProRule" id="PRU00169"/>
    </source>
</evidence>
<evidence type="ECO:0000256" key="9">
    <source>
        <dbReference type="SAM" id="Coils"/>
    </source>
</evidence>
<evidence type="ECO:0000256" key="6">
    <source>
        <dbReference type="ARBA" id="ARBA00023125"/>
    </source>
</evidence>
<keyword evidence="3 8" id="KW-0597">Phosphoprotein</keyword>
<feature type="domain" description="HTH araC/xylS-type" evidence="10">
    <location>
        <begin position="424"/>
        <end position="522"/>
    </location>
</feature>
<comment type="subcellular location">
    <subcellularLocation>
        <location evidence="1">Cytoplasm</location>
    </subcellularLocation>
</comment>
<dbReference type="PANTHER" id="PTHR42713:SF3">
    <property type="entry name" value="TRANSCRIPTIONAL REGULATORY PROTEIN HPTR"/>
    <property type="match status" value="1"/>
</dbReference>
<name>A0A9J6RGF2_9BACI</name>
<dbReference type="Gene3D" id="1.10.10.60">
    <property type="entry name" value="Homeodomain-like"/>
    <property type="match status" value="2"/>
</dbReference>
<keyword evidence="4" id="KW-0902">Two-component regulatory system</keyword>
<keyword evidence="2" id="KW-0963">Cytoplasm</keyword>
<evidence type="ECO:0000256" key="5">
    <source>
        <dbReference type="ARBA" id="ARBA00023015"/>
    </source>
</evidence>
<dbReference type="GO" id="GO:0003700">
    <property type="term" value="F:DNA-binding transcription factor activity"/>
    <property type="evidence" value="ECO:0007669"/>
    <property type="project" value="InterPro"/>
</dbReference>
<evidence type="ECO:0000256" key="4">
    <source>
        <dbReference type="ARBA" id="ARBA00023012"/>
    </source>
</evidence>
<dbReference type="Gene3D" id="3.40.50.2300">
    <property type="match status" value="1"/>
</dbReference>
<feature type="coiled-coil region" evidence="9">
    <location>
        <begin position="117"/>
        <end position="147"/>
    </location>
</feature>
<keyword evidence="7" id="KW-0804">Transcription</keyword>
<dbReference type="GO" id="GO:0000160">
    <property type="term" value="P:phosphorelay signal transduction system"/>
    <property type="evidence" value="ECO:0007669"/>
    <property type="project" value="UniProtKB-KW"/>
</dbReference>
<keyword evidence="5" id="KW-0805">Transcription regulation</keyword>
<dbReference type="InterPro" id="IPR011006">
    <property type="entry name" value="CheY-like_superfamily"/>
</dbReference>
<organism evidence="12 13">
    <name type="scientific">Natronobacillus azotifigens</name>
    <dbReference type="NCBI Taxonomy" id="472978"/>
    <lineage>
        <taxon>Bacteria</taxon>
        <taxon>Bacillati</taxon>
        <taxon>Bacillota</taxon>
        <taxon>Bacilli</taxon>
        <taxon>Bacillales</taxon>
        <taxon>Bacillaceae</taxon>
        <taxon>Natronobacillus</taxon>
    </lineage>
</organism>
<accession>A0A9J6RGF2</accession>
<evidence type="ECO:0000259" key="10">
    <source>
        <dbReference type="PROSITE" id="PS01124"/>
    </source>
</evidence>
<keyword evidence="9" id="KW-0175">Coiled coil</keyword>
<dbReference type="PROSITE" id="PS01124">
    <property type="entry name" value="HTH_ARAC_FAMILY_2"/>
    <property type="match status" value="1"/>
</dbReference>
<feature type="domain" description="Response regulatory" evidence="11">
    <location>
        <begin position="4"/>
        <end position="121"/>
    </location>
</feature>
<evidence type="ECO:0000256" key="3">
    <source>
        <dbReference type="ARBA" id="ARBA00022553"/>
    </source>
</evidence>
<dbReference type="RefSeq" id="WP_268781291.1">
    <property type="nucleotide sequence ID" value="NZ_JAPRAT010000040.1"/>
</dbReference>
<dbReference type="CDD" id="cd17536">
    <property type="entry name" value="REC_YesN-like"/>
    <property type="match status" value="1"/>
</dbReference>
<evidence type="ECO:0000256" key="1">
    <source>
        <dbReference type="ARBA" id="ARBA00004496"/>
    </source>
</evidence>
<dbReference type="SMART" id="SM00448">
    <property type="entry name" value="REC"/>
    <property type="match status" value="1"/>
</dbReference>
<keyword evidence="6" id="KW-0238">DNA-binding</keyword>
<dbReference type="PROSITE" id="PS50110">
    <property type="entry name" value="RESPONSE_REGULATORY"/>
    <property type="match status" value="1"/>
</dbReference>
<evidence type="ECO:0000259" key="11">
    <source>
        <dbReference type="PROSITE" id="PS50110"/>
    </source>
</evidence>
<keyword evidence="13" id="KW-1185">Reference proteome</keyword>
<dbReference type="Pfam" id="PF00072">
    <property type="entry name" value="Response_reg"/>
    <property type="match status" value="1"/>
</dbReference>
<evidence type="ECO:0000313" key="12">
    <source>
        <dbReference type="EMBL" id="MCZ0704518.1"/>
    </source>
</evidence>
<dbReference type="SMART" id="SM00342">
    <property type="entry name" value="HTH_ARAC"/>
    <property type="match status" value="1"/>
</dbReference>
<sequence>MIWKIAIVDDDNHVVKGIQATLNQSNLKCTVIGTASNGKEGLEMILEKRPDLVITDIYMPVLDGIEMIQALRDEDFDEKIIILSGYSEFQHAKQALKLKIEDYLSKPASRQTIISTVEQTLNQLDRARKKKDDFQRYKTKVSQYERDLTVELMELAVKGQLNLTALQPNQQVIIKRWSSCLHLPIKLNFITIDSDRMSKLADKYLMSFAITNIIHDTMNQFSLDYHYIKIDQQNSILCLHLPKEETEHERLLSETSLAINLLKKNLLNVIAVNTHVERGAIKSTWSETINVLHQLLMTNTPGEDNLLAVHLTSLNAQLTMAIRTADMERIKTSLNNFFNGLNNQPFLPSVSIHIGLEIWTIFKYELVDLGINIAAHSKLPFTIYNQLMQYNSWTELHGFFNDLIEDMRKEAVFQDNIKHSKLIDDVLHYIEQNIGEPITLNEIAEELYISRNYLGKLFKSYMNLPFKAYLTKYRIDKARKMLFAGNHRIYEVAEAVGFDNPAYFSSVFKKVLGYPPSHLIHEDSQDGIHS</sequence>
<dbReference type="InterPro" id="IPR018060">
    <property type="entry name" value="HTH_AraC"/>
</dbReference>
<dbReference type="GO" id="GO:0005737">
    <property type="term" value="C:cytoplasm"/>
    <property type="evidence" value="ECO:0007669"/>
    <property type="project" value="UniProtKB-SubCell"/>
</dbReference>
<dbReference type="AlphaFoldDB" id="A0A9J6RGF2"/>
<evidence type="ECO:0000256" key="7">
    <source>
        <dbReference type="ARBA" id="ARBA00023163"/>
    </source>
</evidence>
<dbReference type="InterPro" id="IPR001789">
    <property type="entry name" value="Sig_transdc_resp-reg_receiver"/>
</dbReference>